<evidence type="ECO:0000256" key="1">
    <source>
        <dbReference type="ARBA" id="ARBA00001933"/>
    </source>
</evidence>
<dbReference type="CDD" id="cd00614">
    <property type="entry name" value="CGS_like"/>
    <property type="match status" value="1"/>
</dbReference>
<evidence type="ECO:0000313" key="5">
    <source>
        <dbReference type="EMBL" id="EPD99389.1"/>
    </source>
</evidence>
<protein>
    <recommendedName>
        <fullName evidence="7">Cystathionine beta-lyase</fullName>
    </recommendedName>
</protein>
<dbReference type="PANTHER" id="PTHR11808">
    <property type="entry name" value="TRANS-SULFURATION ENZYME FAMILY MEMBER"/>
    <property type="match status" value="1"/>
</dbReference>
<evidence type="ECO:0000256" key="3">
    <source>
        <dbReference type="PIRSR" id="PIRSR001434-2"/>
    </source>
</evidence>
<dbReference type="Pfam" id="PF01053">
    <property type="entry name" value="Cys_Met_Meta_PP"/>
    <property type="match status" value="1"/>
</dbReference>
<comment type="caution">
    <text evidence="5">The sequence shown here is derived from an EMBL/GenBank/DDBJ whole genome shotgun (WGS) entry which is preliminary data.</text>
</comment>
<dbReference type="PIRSF" id="PIRSF001434">
    <property type="entry name" value="CGS"/>
    <property type="match status" value="1"/>
</dbReference>
<dbReference type="GO" id="GO:0016846">
    <property type="term" value="F:carbon-sulfur lyase activity"/>
    <property type="evidence" value="ECO:0007669"/>
    <property type="project" value="TreeGrafter"/>
</dbReference>
<organism evidence="5 6">
    <name type="scientific">Sutterella wadsworthensis HGA0223</name>
    <dbReference type="NCBI Taxonomy" id="1203554"/>
    <lineage>
        <taxon>Bacteria</taxon>
        <taxon>Pseudomonadati</taxon>
        <taxon>Pseudomonadota</taxon>
        <taxon>Betaproteobacteria</taxon>
        <taxon>Burkholderiales</taxon>
        <taxon>Sutterellaceae</taxon>
        <taxon>Sutterella</taxon>
    </lineage>
</organism>
<dbReference type="GeneID" id="64061119"/>
<evidence type="ECO:0000256" key="2">
    <source>
        <dbReference type="ARBA" id="ARBA00022898"/>
    </source>
</evidence>
<dbReference type="Gene3D" id="3.90.1150.10">
    <property type="entry name" value="Aspartate Aminotransferase, domain 1"/>
    <property type="match status" value="1"/>
</dbReference>
<dbReference type="PATRIC" id="fig|1203554.3.peg.1091"/>
<dbReference type="FunFam" id="3.40.640.10:FF:000046">
    <property type="entry name" value="Cystathionine gamma-lyase"/>
    <property type="match status" value="1"/>
</dbReference>
<feature type="modified residue" description="N6-(pyridoxal phosphate)lysine" evidence="3">
    <location>
        <position position="193"/>
    </location>
</feature>
<dbReference type="HOGENOM" id="CLU_018986_2_0_4"/>
<gene>
    <name evidence="5" type="ORF">HMPREF1476_01068</name>
</gene>
<sequence>MKISTIAVHGGLTDTSHYAAAFPVYLTSTFIQKGPTEFREYGYSRTANPTRSDVEKHAADIEGAKHGIATATGMAAVSLVFETLNAGDRVLISNNVYGGTWLYATELFKKRGVEFTVVDDFNTYDFETAPADVKLVYIETPSNPLLEVTDIAHVAKAAKARNWLLAVDNTFLTGVNQRPLDLGADVVIYSATKYYGGHSDLLAGLVVLNDDKLYEKLKLYSKALGGVLDPFDCFLLERGIKTLPLRLARHEENTHAIARYLSAHPGVEAVFYPGLESDPGYAVNRRQSKGAGGVLSFRFNEEAYDLEKFVKALKLFQFAVSLGSVESLISIPATMTHESYAPELQKKLGITPNLIRVAVGIEDIEDLIADFEQAFAAAKR</sequence>
<evidence type="ECO:0000256" key="4">
    <source>
        <dbReference type="RuleBase" id="RU362118"/>
    </source>
</evidence>
<proteinExistence type="inferred from homology"/>
<keyword evidence="2 3" id="KW-0663">Pyridoxal phosphate</keyword>
<evidence type="ECO:0008006" key="7">
    <source>
        <dbReference type="Google" id="ProtNLM"/>
    </source>
</evidence>
<dbReference type="FunFam" id="3.90.1150.10:FF:000033">
    <property type="entry name" value="Cystathionine gamma-synthase"/>
    <property type="match status" value="1"/>
</dbReference>
<dbReference type="STRING" id="1203554.HMPREF1476_01068"/>
<reference evidence="5 6" key="1">
    <citation type="submission" date="2013-04" db="EMBL/GenBank/DDBJ databases">
        <title>The Genome Sequence of Sutterella wadsworthensis HGA0223.</title>
        <authorList>
            <consortium name="The Broad Institute Genomics Platform"/>
            <person name="Earl A."/>
            <person name="Ward D."/>
            <person name="Feldgarden M."/>
            <person name="Gevers D."/>
            <person name="Schmidt T.M."/>
            <person name="Dover J."/>
            <person name="Dai D."/>
            <person name="Walker B."/>
            <person name="Young S."/>
            <person name="Zeng Q."/>
            <person name="Gargeya S."/>
            <person name="Fitzgerald M."/>
            <person name="Haas B."/>
            <person name="Abouelleil A."/>
            <person name="Allen A.W."/>
            <person name="Alvarado L."/>
            <person name="Arachchi H.M."/>
            <person name="Berlin A.M."/>
            <person name="Chapman S.B."/>
            <person name="Gainer-Dewar J."/>
            <person name="Goldberg J."/>
            <person name="Griggs A."/>
            <person name="Gujja S."/>
            <person name="Hansen M."/>
            <person name="Howarth C."/>
            <person name="Imamovic A."/>
            <person name="Ireland A."/>
            <person name="Larimer J."/>
            <person name="McCowan C."/>
            <person name="Murphy C."/>
            <person name="Pearson M."/>
            <person name="Poon T.W."/>
            <person name="Priest M."/>
            <person name="Roberts A."/>
            <person name="Saif S."/>
            <person name="Shea T."/>
            <person name="Sisk P."/>
            <person name="Sykes S."/>
            <person name="Wortman J."/>
            <person name="Nusbaum C."/>
            <person name="Birren B."/>
        </authorList>
    </citation>
    <scope>NUCLEOTIDE SEQUENCE [LARGE SCALE GENOMIC DNA]</scope>
    <source>
        <strain evidence="5 6">HGA0223</strain>
    </source>
</reference>
<dbReference type="InterPro" id="IPR000277">
    <property type="entry name" value="Cys/Met-Metab_PyrdxlP-dep_enz"/>
</dbReference>
<dbReference type="InterPro" id="IPR015422">
    <property type="entry name" value="PyrdxlP-dep_Trfase_small"/>
</dbReference>
<comment type="similarity">
    <text evidence="4">Belongs to the trans-sulfuration enzymes family.</text>
</comment>
<keyword evidence="6" id="KW-1185">Reference proteome</keyword>
<comment type="cofactor">
    <cofactor evidence="1 4">
        <name>pyridoxal 5'-phosphate</name>
        <dbReference type="ChEBI" id="CHEBI:597326"/>
    </cofactor>
</comment>
<dbReference type="AlphaFoldDB" id="S3CFS5"/>
<dbReference type="GO" id="GO:0005737">
    <property type="term" value="C:cytoplasm"/>
    <property type="evidence" value="ECO:0007669"/>
    <property type="project" value="TreeGrafter"/>
</dbReference>
<dbReference type="GO" id="GO:0009086">
    <property type="term" value="P:methionine biosynthetic process"/>
    <property type="evidence" value="ECO:0007669"/>
    <property type="project" value="UniProtKB-ARBA"/>
</dbReference>
<dbReference type="GO" id="GO:0030170">
    <property type="term" value="F:pyridoxal phosphate binding"/>
    <property type="evidence" value="ECO:0007669"/>
    <property type="project" value="InterPro"/>
</dbReference>
<dbReference type="SUPFAM" id="SSF53383">
    <property type="entry name" value="PLP-dependent transferases"/>
    <property type="match status" value="1"/>
</dbReference>
<dbReference type="InterPro" id="IPR015424">
    <property type="entry name" value="PyrdxlP-dep_Trfase"/>
</dbReference>
<dbReference type="Proteomes" id="UP000014400">
    <property type="component" value="Unassembled WGS sequence"/>
</dbReference>
<name>S3CFS5_9BURK</name>
<dbReference type="RefSeq" id="WP_016474370.1">
    <property type="nucleotide sequence ID" value="NZ_KE150480.1"/>
</dbReference>
<dbReference type="eggNOG" id="COG0626">
    <property type="taxonomic scope" value="Bacteria"/>
</dbReference>
<dbReference type="InterPro" id="IPR015421">
    <property type="entry name" value="PyrdxlP-dep_Trfase_major"/>
</dbReference>
<dbReference type="Gene3D" id="3.40.640.10">
    <property type="entry name" value="Type I PLP-dependent aspartate aminotransferase-like (Major domain)"/>
    <property type="match status" value="1"/>
</dbReference>
<dbReference type="EMBL" id="ATCF01000016">
    <property type="protein sequence ID" value="EPD99389.1"/>
    <property type="molecule type" value="Genomic_DNA"/>
</dbReference>
<dbReference type="GO" id="GO:0019346">
    <property type="term" value="P:transsulfuration"/>
    <property type="evidence" value="ECO:0007669"/>
    <property type="project" value="InterPro"/>
</dbReference>
<accession>S3CFS5</accession>
<evidence type="ECO:0000313" key="6">
    <source>
        <dbReference type="Proteomes" id="UP000014400"/>
    </source>
</evidence>